<dbReference type="PANTHER" id="PTHR31756">
    <property type="entry name" value="PYRUVATE, PHOSPHATE DIKINASE REGULATORY PROTEIN 1, CHLOROPLASTIC"/>
    <property type="match status" value="1"/>
</dbReference>
<evidence type="ECO:0000256" key="2">
    <source>
        <dbReference type="ARBA" id="ARBA00022679"/>
    </source>
</evidence>
<protein>
    <recommendedName>
        <fullName evidence="5">Putative pyruvate, phosphate dikinase regulatory protein</fullName>
        <shortName evidence="5">PPDK regulatory protein</shortName>
        <ecNumber evidence="5">2.7.11.32</ecNumber>
        <ecNumber evidence="5">2.7.4.27</ecNumber>
    </recommendedName>
</protein>
<dbReference type="InterPro" id="IPR005177">
    <property type="entry name" value="Kinase-pyrophosphorylase"/>
</dbReference>
<keyword evidence="4 5" id="KW-0418">Kinase</keyword>
<dbReference type="Pfam" id="PF03618">
    <property type="entry name" value="Kinase-PPPase"/>
    <property type="match status" value="1"/>
</dbReference>
<dbReference type="PANTHER" id="PTHR31756:SF3">
    <property type="entry name" value="PYRUVATE, PHOSPHATE DIKINASE REGULATORY PROTEIN 1, CHLOROPLASTIC"/>
    <property type="match status" value="1"/>
</dbReference>
<accession>A0A1H9DW32</accession>
<evidence type="ECO:0000256" key="1">
    <source>
        <dbReference type="ARBA" id="ARBA00022527"/>
    </source>
</evidence>
<dbReference type="STRING" id="89093.SAMN04488558_10627"/>
<dbReference type="EMBL" id="FOEN01000006">
    <property type="protein sequence ID" value="SEQ17689.1"/>
    <property type="molecule type" value="Genomic_DNA"/>
</dbReference>
<keyword evidence="1 5" id="KW-0723">Serine/threonine-protein kinase</keyword>
<dbReference type="RefSeq" id="WP_092571803.1">
    <property type="nucleotide sequence ID" value="NZ_FOEN01000006.1"/>
</dbReference>
<name>A0A1H9DW32_9LACT</name>
<comment type="similarity">
    <text evidence="5">Belongs to the pyruvate, phosphate/water dikinase regulatory protein family. PDRP subfamily.</text>
</comment>
<keyword evidence="7" id="KW-1185">Reference proteome</keyword>
<proteinExistence type="inferred from homology"/>
<organism evidence="6 7">
    <name type="scientific">Ignavigranum ruoffiae</name>
    <dbReference type="NCBI Taxonomy" id="89093"/>
    <lineage>
        <taxon>Bacteria</taxon>
        <taxon>Bacillati</taxon>
        <taxon>Bacillota</taxon>
        <taxon>Bacilli</taxon>
        <taxon>Lactobacillales</taxon>
        <taxon>Aerococcaceae</taxon>
        <taxon>Ignavigranum</taxon>
    </lineage>
</organism>
<dbReference type="EC" id="2.7.11.32" evidence="5"/>
<keyword evidence="3 5" id="KW-0547">Nucleotide-binding</keyword>
<comment type="function">
    <text evidence="5">Bifunctional serine/threonine kinase and phosphorylase involved in the regulation of the pyruvate, phosphate dikinase (PPDK) by catalyzing its phosphorylation/dephosphorylation.</text>
</comment>
<dbReference type="NCBIfam" id="NF003742">
    <property type="entry name" value="PRK05339.1"/>
    <property type="match status" value="1"/>
</dbReference>
<evidence type="ECO:0000256" key="3">
    <source>
        <dbReference type="ARBA" id="ARBA00022741"/>
    </source>
</evidence>
<evidence type="ECO:0000313" key="6">
    <source>
        <dbReference type="EMBL" id="SEQ17689.1"/>
    </source>
</evidence>
<comment type="catalytic activity">
    <reaction evidence="5">
        <text>N(tele)-phospho-L-histidyl/L-threonyl-[pyruvate, phosphate dikinase] + ADP = N(tele)-phospho-L-histidyl/O-phospho-L-threonyl-[pyruvate, phosphate dikinase] + AMP + H(+)</text>
        <dbReference type="Rhea" id="RHEA:43692"/>
        <dbReference type="Rhea" id="RHEA-COMP:10650"/>
        <dbReference type="Rhea" id="RHEA-COMP:10651"/>
        <dbReference type="ChEBI" id="CHEBI:15378"/>
        <dbReference type="ChEBI" id="CHEBI:30013"/>
        <dbReference type="ChEBI" id="CHEBI:61977"/>
        <dbReference type="ChEBI" id="CHEBI:83586"/>
        <dbReference type="ChEBI" id="CHEBI:456215"/>
        <dbReference type="ChEBI" id="CHEBI:456216"/>
        <dbReference type="EC" id="2.7.11.32"/>
    </reaction>
</comment>
<evidence type="ECO:0000256" key="5">
    <source>
        <dbReference type="HAMAP-Rule" id="MF_00921"/>
    </source>
</evidence>
<dbReference type="InterPro" id="IPR026565">
    <property type="entry name" value="PPDK_reg"/>
</dbReference>
<keyword evidence="2 5" id="KW-0808">Transferase</keyword>
<evidence type="ECO:0000256" key="4">
    <source>
        <dbReference type="ARBA" id="ARBA00022777"/>
    </source>
</evidence>
<feature type="binding site" evidence="5">
    <location>
        <begin position="152"/>
        <end position="159"/>
    </location>
    <ligand>
        <name>ADP</name>
        <dbReference type="ChEBI" id="CHEBI:456216"/>
    </ligand>
</feature>
<dbReference type="GO" id="GO:0016776">
    <property type="term" value="F:phosphotransferase activity, phosphate group as acceptor"/>
    <property type="evidence" value="ECO:0007669"/>
    <property type="project" value="UniProtKB-UniRule"/>
</dbReference>
<dbReference type="HAMAP" id="MF_00921">
    <property type="entry name" value="PDRP"/>
    <property type="match status" value="1"/>
</dbReference>
<dbReference type="EC" id="2.7.4.27" evidence="5"/>
<dbReference type="GO" id="GO:0005524">
    <property type="term" value="F:ATP binding"/>
    <property type="evidence" value="ECO:0007669"/>
    <property type="project" value="InterPro"/>
</dbReference>
<dbReference type="GO" id="GO:0043531">
    <property type="term" value="F:ADP binding"/>
    <property type="evidence" value="ECO:0007669"/>
    <property type="project" value="UniProtKB-UniRule"/>
</dbReference>
<dbReference type="AlphaFoldDB" id="A0A1H9DW32"/>
<dbReference type="GO" id="GO:0004674">
    <property type="term" value="F:protein serine/threonine kinase activity"/>
    <property type="evidence" value="ECO:0007669"/>
    <property type="project" value="UniProtKB-UniRule"/>
</dbReference>
<comment type="catalytic activity">
    <reaction evidence="5">
        <text>N(tele)-phospho-L-histidyl/O-phospho-L-threonyl-[pyruvate, phosphate dikinase] + phosphate + H(+) = N(tele)-phospho-L-histidyl/L-threonyl-[pyruvate, phosphate dikinase] + diphosphate</text>
        <dbReference type="Rhea" id="RHEA:43696"/>
        <dbReference type="Rhea" id="RHEA-COMP:10650"/>
        <dbReference type="Rhea" id="RHEA-COMP:10651"/>
        <dbReference type="ChEBI" id="CHEBI:15378"/>
        <dbReference type="ChEBI" id="CHEBI:30013"/>
        <dbReference type="ChEBI" id="CHEBI:33019"/>
        <dbReference type="ChEBI" id="CHEBI:43474"/>
        <dbReference type="ChEBI" id="CHEBI:61977"/>
        <dbReference type="ChEBI" id="CHEBI:83586"/>
        <dbReference type="EC" id="2.7.4.27"/>
    </reaction>
</comment>
<gene>
    <name evidence="6" type="ORF">SAMN04488558_10627</name>
</gene>
<evidence type="ECO:0000313" key="7">
    <source>
        <dbReference type="Proteomes" id="UP000198833"/>
    </source>
</evidence>
<reference evidence="6 7" key="1">
    <citation type="submission" date="2016-10" db="EMBL/GenBank/DDBJ databases">
        <authorList>
            <person name="de Groot N.N."/>
        </authorList>
    </citation>
    <scope>NUCLEOTIDE SEQUENCE [LARGE SCALE GENOMIC DNA]</scope>
    <source>
        <strain evidence="6 7">DSM 15695</strain>
    </source>
</reference>
<sequence length="272" mass="30677">MTDTEIKMFIVSDAVGETALRVANAVLAQFPNIKNKNIKRYPFIASKEEMISLLHDAGLENAIVVATIVNSELATFAQEYADEHHILYHNALTELIHMIQNKAEVAPVEESGLLQQMDQNYFDRVSAIEFAVKYDDGKNNKGFPQSDMVLLGISRTSKTPLSMYLANKGYKVSNLPLIPEVPIPKEIYEVDARRIFGLTASPRYIMNIRSERVKILGITGSAKYSSLERVKDELMFSEQLYQKLGARMINVENKSIEETAAEIETHYKAENI</sequence>
<dbReference type="OrthoDB" id="9782201at2"/>
<dbReference type="Proteomes" id="UP000198833">
    <property type="component" value="Unassembled WGS sequence"/>
</dbReference>